<accession>A0A2S2JIK6</accession>
<dbReference type="EMBL" id="QUAV01000002">
    <property type="protein sequence ID" value="TPR25620.1"/>
    <property type="molecule type" value="Genomic_DNA"/>
</dbReference>
<comment type="caution">
    <text evidence="2">The sequence shown here is derived from an EMBL/GenBank/DDBJ whole genome shotgun (WGS) entry which is preliminary data.</text>
</comment>
<keyword evidence="3" id="KW-1185">Reference proteome</keyword>
<evidence type="ECO:0000313" key="4">
    <source>
        <dbReference type="Proteomes" id="UP000784700"/>
    </source>
</evidence>
<dbReference type="RefSeq" id="WP_105964649.1">
    <property type="nucleotide sequence ID" value="NZ_BAABXB010000030.1"/>
</dbReference>
<sequence>MLLKYRSEYEKIVMDMLSLIPDMNNEILKSELNWYKNSDDRVIYLWKNENNNWAGMLSIESKNSLLVVRRIILTPDSWNMNNCCIMLNQLSDLYMNKRIIGTMDTTEICEIWEKRNGTKQ</sequence>
<dbReference type="AlphaFoldDB" id="A0A2S2JIK6"/>
<name>A0A2S2JIK6_9LACO</name>
<organism evidence="2 4">
    <name type="scientific">Apilactobacillus micheneri</name>
    <dbReference type="NCBI Taxonomy" id="1899430"/>
    <lineage>
        <taxon>Bacteria</taxon>
        <taxon>Bacillati</taxon>
        <taxon>Bacillota</taxon>
        <taxon>Bacilli</taxon>
        <taxon>Lactobacillales</taxon>
        <taxon>Lactobacillaceae</taxon>
        <taxon>Apilactobacillus</taxon>
    </lineage>
</organism>
<dbReference type="Proteomes" id="UP000777560">
    <property type="component" value="Unassembled WGS sequence"/>
</dbReference>
<dbReference type="OrthoDB" id="2189687at2"/>
<reference evidence="2 3" key="1">
    <citation type="submission" date="2018-08" db="EMBL/GenBank/DDBJ databases">
        <title>Comparative genomics of wild bee and flower associated Lactobacillus reveals potential adaptation to the bee host.</title>
        <authorList>
            <person name="Vuong H.Q."/>
            <person name="Mcfrederick Q.S."/>
        </authorList>
    </citation>
    <scope>NUCLEOTIDE SEQUENCE</scope>
    <source>
        <strain evidence="1 3">HV_13</strain>
        <strain evidence="2">HV_63</strain>
    </source>
</reference>
<dbReference type="Proteomes" id="UP000784700">
    <property type="component" value="Unassembled WGS sequence"/>
</dbReference>
<evidence type="ECO:0000313" key="2">
    <source>
        <dbReference type="EMBL" id="TPR45108.1"/>
    </source>
</evidence>
<dbReference type="EMBL" id="QUBG01000002">
    <property type="protein sequence ID" value="TPR45108.1"/>
    <property type="molecule type" value="Genomic_DNA"/>
</dbReference>
<evidence type="ECO:0000313" key="1">
    <source>
        <dbReference type="EMBL" id="TPR25620.1"/>
    </source>
</evidence>
<protein>
    <submittedName>
        <fullName evidence="2">Reductase</fullName>
    </submittedName>
</protein>
<dbReference type="GeneID" id="58108075"/>
<proteinExistence type="predicted"/>
<gene>
    <name evidence="1" type="ORF">DY114_03175</name>
    <name evidence="2" type="ORF">DY130_02635</name>
</gene>
<evidence type="ECO:0000313" key="3">
    <source>
        <dbReference type="Proteomes" id="UP000777560"/>
    </source>
</evidence>